<proteinExistence type="inferred from homology"/>
<feature type="transmembrane region" description="Helical" evidence="7">
    <location>
        <begin position="12"/>
        <end position="33"/>
    </location>
</feature>
<evidence type="ECO:0008006" key="10">
    <source>
        <dbReference type="Google" id="ProtNLM"/>
    </source>
</evidence>
<keyword evidence="6 7" id="KW-0472">Membrane</keyword>
<evidence type="ECO:0000313" key="9">
    <source>
        <dbReference type="Proteomes" id="UP000708148"/>
    </source>
</evidence>
<organism evidence="8 9">
    <name type="scientific">Ostreobium quekettii</name>
    <dbReference type="NCBI Taxonomy" id="121088"/>
    <lineage>
        <taxon>Eukaryota</taxon>
        <taxon>Viridiplantae</taxon>
        <taxon>Chlorophyta</taxon>
        <taxon>core chlorophytes</taxon>
        <taxon>Ulvophyceae</taxon>
        <taxon>TCBD clade</taxon>
        <taxon>Bryopsidales</taxon>
        <taxon>Ostreobineae</taxon>
        <taxon>Ostreobiaceae</taxon>
        <taxon>Ostreobium</taxon>
    </lineage>
</organism>
<dbReference type="GO" id="GO:0005886">
    <property type="term" value="C:plasma membrane"/>
    <property type="evidence" value="ECO:0007669"/>
    <property type="project" value="TreeGrafter"/>
</dbReference>
<dbReference type="EMBL" id="CAJHUC010002273">
    <property type="protein sequence ID" value="CAD7703512.1"/>
    <property type="molecule type" value="Genomic_DNA"/>
</dbReference>
<reference evidence="8" key="1">
    <citation type="submission" date="2020-12" db="EMBL/GenBank/DDBJ databases">
        <authorList>
            <person name="Iha C."/>
        </authorList>
    </citation>
    <scope>NUCLEOTIDE SEQUENCE</scope>
</reference>
<feature type="transmembrane region" description="Helical" evidence="7">
    <location>
        <begin position="113"/>
        <end position="134"/>
    </location>
</feature>
<feature type="transmembrane region" description="Helical" evidence="7">
    <location>
        <begin position="78"/>
        <end position="101"/>
    </location>
</feature>
<dbReference type="Proteomes" id="UP000708148">
    <property type="component" value="Unassembled WGS sequence"/>
</dbReference>
<evidence type="ECO:0000256" key="4">
    <source>
        <dbReference type="ARBA" id="ARBA00022692"/>
    </source>
</evidence>
<comment type="subcellular location">
    <subcellularLocation>
        <location evidence="1">Membrane</location>
        <topology evidence="1">Multi-pass membrane protein</topology>
    </subcellularLocation>
</comment>
<name>A0A8S1JBA1_9CHLO</name>
<evidence type="ECO:0000256" key="1">
    <source>
        <dbReference type="ARBA" id="ARBA00004141"/>
    </source>
</evidence>
<dbReference type="GO" id="GO:0005337">
    <property type="term" value="F:nucleoside transmembrane transporter activity"/>
    <property type="evidence" value="ECO:0007669"/>
    <property type="project" value="InterPro"/>
</dbReference>
<keyword evidence="3" id="KW-0813">Transport</keyword>
<evidence type="ECO:0000313" key="8">
    <source>
        <dbReference type="EMBL" id="CAD7703512.1"/>
    </source>
</evidence>
<sequence length="219" mass="23945">MGRDGPAPKDKGGLVYLCFFLFGAGLLAPWNAFITAVDYFNYLWPEGQMDRKFSVVYLPVMLLTLLIMLIWHNERTATARVFCGFSTYTVIMALMATPLISMVSRGGSSLSQYVPLGASAVIGVVDGLAEPAIVGEAGYLPEVYMQGFLFGTASAGTIISLLRIATKVSFGEGPDGLQNSTILYFSLASGLCAACLILHRVVLPKQMFFRHYRDRECDR</sequence>
<accession>A0A8S1JBA1</accession>
<dbReference type="OrthoDB" id="1856718at2759"/>
<dbReference type="PANTHER" id="PTHR10332:SF10">
    <property type="entry name" value="EQUILIBRATIVE NUCLEOSIDE TRANSPORTER 4"/>
    <property type="match status" value="1"/>
</dbReference>
<dbReference type="PANTHER" id="PTHR10332">
    <property type="entry name" value="EQUILIBRATIVE NUCLEOSIDE TRANSPORTER"/>
    <property type="match status" value="1"/>
</dbReference>
<protein>
    <recommendedName>
        <fullName evidence="10">Equilibrative nucleoside transporter</fullName>
    </recommendedName>
</protein>
<evidence type="ECO:0000256" key="2">
    <source>
        <dbReference type="ARBA" id="ARBA00007965"/>
    </source>
</evidence>
<keyword evidence="9" id="KW-1185">Reference proteome</keyword>
<feature type="transmembrane region" description="Helical" evidence="7">
    <location>
        <begin position="53"/>
        <end position="71"/>
    </location>
</feature>
<comment type="caution">
    <text evidence="8">The sequence shown here is derived from an EMBL/GenBank/DDBJ whole genome shotgun (WGS) entry which is preliminary data.</text>
</comment>
<comment type="similarity">
    <text evidence="2">Belongs to the SLC29A/ENT transporter (TC 2.A.57) family.</text>
</comment>
<dbReference type="Pfam" id="PF01733">
    <property type="entry name" value="Nucleoside_tran"/>
    <property type="match status" value="1"/>
</dbReference>
<evidence type="ECO:0000256" key="6">
    <source>
        <dbReference type="ARBA" id="ARBA00023136"/>
    </source>
</evidence>
<feature type="non-terminal residue" evidence="8">
    <location>
        <position position="219"/>
    </location>
</feature>
<dbReference type="AlphaFoldDB" id="A0A8S1JBA1"/>
<feature type="transmembrane region" description="Helical" evidence="7">
    <location>
        <begin position="143"/>
        <end position="162"/>
    </location>
</feature>
<feature type="transmembrane region" description="Helical" evidence="7">
    <location>
        <begin position="182"/>
        <end position="203"/>
    </location>
</feature>
<keyword evidence="4 7" id="KW-0812">Transmembrane</keyword>
<keyword evidence="5 7" id="KW-1133">Transmembrane helix</keyword>
<evidence type="ECO:0000256" key="5">
    <source>
        <dbReference type="ARBA" id="ARBA00022989"/>
    </source>
</evidence>
<gene>
    <name evidence="8" type="ORF">OSTQU699_LOCUS8869</name>
</gene>
<dbReference type="InterPro" id="IPR002259">
    <property type="entry name" value="Eqnu_transpt"/>
</dbReference>
<evidence type="ECO:0000256" key="3">
    <source>
        <dbReference type="ARBA" id="ARBA00022448"/>
    </source>
</evidence>
<evidence type="ECO:0000256" key="7">
    <source>
        <dbReference type="SAM" id="Phobius"/>
    </source>
</evidence>